<dbReference type="RefSeq" id="WP_142503943.1">
    <property type="nucleotide sequence ID" value="NZ_FXTI01000001.1"/>
</dbReference>
<accession>A0A521ANE6</accession>
<name>A0A521ANE6_9BACL</name>
<dbReference type="OrthoDB" id="2382008at2"/>
<dbReference type="EMBL" id="FXTI01000001">
    <property type="protein sequence ID" value="SMO36336.1"/>
    <property type="molecule type" value="Genomic_DNA"/>
</dbReference>
<reference evidence="1 2" key="1">
    <citation type="submission" date="2017-05" db="EMBL/GenBank/DDBJ databases">
        <authorList>
            <person name="Varghese N."/>
            <person name="Submissions S."/>
        </authorList>
    </citation>
    <scope>NUCLEOTIDE SEQUENCE [LARGE SCALE GENOMIC DNA]</scope>
    <source>
        <strain evidence="1 2">DSM 45474</strain>
    </source>
</reference>
<dbReference type="AlphaFoldDB" id="A0A521ANE6"/>
<dbReference type="Proteomes" id="UP000315636">
    <property type="component" value="Unassembled WGS sequence"/>
</dbReference>
<keyword evidence="2" id="KW-1185">Reference proteome</keyword>
<gene>
    <name evidence="1" type="ORF">SAMN06264849_101242</name>
</gene>
<protein>
    <submittedName>
        <fullName evidence="1">Uncharacterized protein</fullName>
    </submittedName>
</protein>
<evidence type="ECO:0000313" key="1">
    <source>
        <dbReference type="EMBL" id="SMO36336.1"/>
    </source>
</evidence>
<proteinExistence type="predicted"/>
<sequence>MENPYLCPGCGTNRSRFNLIQQNVRPVKKDPQTGEIMEEVDANDPLQATYRGEAIRVQCGVCALVDTEERFIKMALSGVGKTNS</sequence>
<evidence type="ECO:0000313" key="2">
    <source>
        <dbReference type="Proteomes" id="UP000315636"/>
    </source>
</evidence>
<organism evidence="1 2">
    <name type="scientific">Melghirimyces algeriensis</name>
    <dbReference type="NCBI Taxonomy" id="910412"/>
    <lineage>
        <taxon>Bacteria</taxon>
        <taxon>Bacillati</taxon>
        <taxon>Bacillota</taxon>
        <taxon>Bacilli</taxon>
        <taxon>Bacillales</taxon>
        <taxon>Thermoactinomycetaceae</taxon>
        <taxon>Melghirimyces</taxon>
    </lineage>
</organism>